<dbReference type="STRING" id="1173111.SAMN05444955_10878"/>
<evidence type="ECO:0000256" key="4">
    <source>
        <dbReference type="ARBA" id="ARBA00016891"/>
    </source>
</evidence>
<keyword evidence="9" id="KW-0057">Aromatic amino acid biosynthesis</keyword>
<dbReference type="PANTHER" id="PTHR21363:SF0">
    <property type="entry name" value="PREPHENATE DEHYDROGENASE [NADP(+)]"/>
    <property type="match status" value="1"/>
</dbReference>
<name>A0A1H8FAP9_9BACL</name>
<keyword evidence="5" id="KW-0827">Tyrosine biosynthesis</keyword>
<dbReference type="SUPFAM" id="SSF51735">
    <property type="entry name" value="NAD(P)-binding Rossmann-fold domains"/>
    <property type="match status" value="1"/>
</dbReference>
<dbReference type="PROSITE" id="PS51176">
    <property type="entry name" value="PDH_ADH"/>
    <property type="match status" value="1"/>
</dbReference>
<evidence type="ECO:0000256" key="9">
    <source>
        <dbReference type="ARBA" id="ARBA00023141"/>
    </source>
</evidence>
<accession>A0A1H8FAP9</accession>
<dbReference type="InterPro" id="IPR050812">
    <property type="entry name" value="Preph/Arog_dehydrog"/>
</dbReference>
<keyword evidence="6" id="KW-0028">Amino-acid biosynthesis</keyword>
<dbReference type="InterPro" id="IPR046825">
    <property type="entry name" value="PDH_C"/>
</dbReference>
<dbReference type="InterPro" id="IPR003099">
    <property type="entry name" value="Prephen_DH"/>
</dbReference>
<evidence type="ECO:0000256" key="10">
    <source>
        <dbReference type="ARBA" id="ARBA00049260"/>
    </source>
</evidence>
<gene>
    <name evidence="12" type="ORF">SAMN05444955_10878</name>
</gene>
<dbReference type="GO" id="GO:0070403">
    <property type="term" value="F:NAD+ binding"/>
    <property type="evidence" value="ECO:0007669"/>
    <property type="project" value="InterPro"/>
</dbReference>
<dbReference type="Pfam" id="PF02153">
    <property type="entry name" value="PDH_N"/>
    <property type="match status" value="1"/>
</dbReference>
<sequence length="385" mass="43162">MPERVAILGVGLIGGSLALDLKERTGAEVIGYDRSGEDLHFAEAIGAIDEGKTDLEQAVKDADIIIIALPVEKIKQTIDSLCQLPLRRGCIVTDVGSTKSEIVERARKLKERGITFIGGHPMAGSHRSGIKAARSLLFENAYYVLTPEPDIPVSDVQRLSRLLYLATRAELVIMDPVHHDRIVGAISHLPHIIAAGLVNQVGDYNESNEWFHRLAAGGFRDLTRIGASHPIMWRDILLSNRTQLIRLLDDWIAQMSDFRKAVAERDAERIEFLFDRSRKLRRQLPDKKKGILSRMYECYIDVPDKPGVIGKVATLLGNENINLSNIGVMENREDSQGVLRLAFKQVKDFRNAVVCLRKAGYTVFADEEEGREEHERHQDFTPQTV</sequence>
<dbReference type="GO" id="GO:0004665">
    <property type="term" value="F:prephenate dehydrogenase (NADP+) activity"/>
    <property type="evidence" value="ECO:0007669"/>
    <property type="project" value="InterPro"/>
</dbReference>
<evidence type="ECO:0000313" key="12">
    <source>
        <dbReference type="EMBL" id="SEN28297.1"/>
    </source>
</evidence>
<dbReference type="GO" id="GO:0006571">
    <property type="term" value="P:tyrosine biosynthetic process"/>
    <property type="evidence" value="ECO:0007669"/>
    <property type="project" value="UniProtKB-KW"/>
</dbReference>
<dbReference type="Gene3D" id="3.40.50.720">
    <property type="entry name" value="NAD(P)-binding Rossmann-like Domain"/>
    <property type="match status" value="1"/>
</dbReference>
<evidence type="ECO:0000259" key="11">
    <source>
        <dbReference type="PROSITE" id="PS51176"/>
    </source>
</evidence>
<dbReference type="Pfam" id="PF20463">
    <property type="entry name" value="PDH_C"/>
    <property type="match status" value="1"/>
</dbReference>
<comment type="similarity">
    <text evidence="2">Belongs to the prephenate/arogenate dehydrogenase family.</text>
</comment>
<reference evidence="12 13" key="1">
    <citation type="submission" date="2016-10" db="EMBL/GenBank/DDBJ databases">
        <authorList>
            <person name="de Groot N.N."/>
        </authorList>
    </citation>
    <scope>NUCLEOTIDE SEQUENCE [LARGE SCALE GENOMIC DNA]</scope>
    <source>
        <strain evidence="12 13">DSM 46701</strain>
    </source>
</reference>
<evidence type="ECO:0000256" key="6">
    <source>
        <dbReference type="ARBA" id="ARBA00022605"/>
    </source>
</evidence>
<comment type="pathway">
    <text evidence="1">Amino-acid biosynthesis; L-tyrosine biosynthesis; (4-hydroxyphenyl)pyruvate from prephenate (NAD(+) route): step 1/1.</text>
</comment>
<evidence type="ECO:0000256" key="3">
    <source>
        <dbReference type="ARBA" id="ARBA00012068"/>
    </source>
</evidence>
<keyword evidence="13" id="KW-1185">Reference proteome</keyword>
<dbReference type="AlphaFoldDB" id="A0A1H8FAP9"/>
<dbReference type="InterPro" id="IPR036291">
    <property type="entry name" value="NAD(P)-bd_dom_sf"/>
</dbReference>
<dbReference type="EC" id="1.3.1.12" evidence="3"/>
<dbReference type="Gene3D" id="1.10.3660.10">
    <property type="entry name" value="6-phosphogluconate dehydrogenase C-terminal like domain"/>
    <property type="match status" value="1"/>
</dbReference>
<protein>
    <recommendedName>
        <fullName evidence="4">Prephenate dehydrogenase</fullName>
        <ecNumber evidence="3">1.3.1.12</ecNumber>
    </recommendedName>
</protein>
<dbReference type="InterPro" id="IPR045865">
    <property type="entry name" value="ACT-like_dom_sf"/>
</dbReference>
<dbReference type="SUPFAM" id="SSF48179">
    <property type="entry name" value="6-phosphogluconate dehydrogenase C-terminal domain-like"/>
    <property type="match status" value="1"/>
</dbReference>
<dbReference type="FunFam" id="3.40.50.720:FF:000208">
    <property type="entry name" value="Prephenate dehydrogenase"/>
    <property type="match status" value="1"/>
</dbReference>
<dbReference type="InterPro" id="IPR046826">
    <property type="entry name" value="PDH_N"/>
</dbReference>
<evidence type="ECO:0000256" key="5">
    <source>
        <dbReference type="ARBA" id="ARBA00022498"/>
    </source>
</evidence>
<organism evidence="12 13">
    <name type="scientific">Lihuaxuella thermophila</name>
    <dbReference type="NCBI Taxonomy" id="1173111"/>
    <lineage>
        <taxon>Bacteria</taxon>
        <taxon>Bacillati</taxon>
        <taxon>Bacillota</taxon>
        <taxon>Bacilli</taxon>
        <taxon>Bacillales</taxon>
        <taxon>Thermoactinomycetaceae</taxon>
        <taxon>Lihuaxuella</taxon>
    </lineage>
</organism>
<dbReference type="FunFam" id="1.10.3660.10:FF:000003">
    <property type="entry name" value="Prephenate dehydrogenase"/>
    <property type="match status" value="1"/>
</dbReference>
<dbReference type="EMBL" id="FOCQ01000008">
    <property type="protein sequence ID" value="SEN28297.1"/>
    <property type="molecule type" value="Genomic_DNA"/>
</dbReference>
<comment type="catalytic activity">
    <reaction evidence="10">
        <text>prephenate + NAD(+) = 3-(4-hydroxyphenyl)pyruvate + CO2 + NADH</text>
        <dbReference type="Rhea" id="RHEA:13869"/>
        <dbReference type="ChEBI" id="CHEBI:16526"/>
        <dbReference type="ChEBI" id="CHEBI:29934"/>
        <dbReference type="ChEBI" id="CHEBI:36242"/>
        <dbReference type="ChEBI" id="CHEBI:57540"/>
        <dbReference type="ChEBI" id="CHEBI:57945"/>
        <dbReference type="EC" id="1.3.1.12"/>
    </reaction>
</comment>
<evidence type="ECO:0000256" key="8">
    <source>
        <dbReference type="ARBA" id="ARBA00023027"/>
    </source>
</evidence>
<keyword evidence="8" id="KW-0520">NAD</keyword>
<dbReference type="InterPro" id="IPR008927">
    <property type="entry name" value="6-PGluconate_DH-like_C_sf"/>
</dbReference>
<dbReference type="Gene3D" id="3.30.70.260">
    <property type="match status" value="1"/>
</dbReference>
<dbReference type="SUPFAM" id="SSF55021">
    <property type="entry name" value="ACT-like"/>
    <property type="match status" value="1"/>
</dbReference>
<keyword evidence="7" id="KW-0560">Oxidoreductase</keyword>
<evidence type="ECO:0000256" key="2">
    <source>
        <dbReference type="ARBA" id="ARBA00007964"/>
    </source>
</evidence>
<evidence type="ECO:0000256" key="7">
    <source>
        <dbReference type="ARBA" id="ARBA00023002"/>
    </source>
</evidence>
<dbReference type="GO" id="GO:0008977">
    <property type="term" value="F:prephenate dehydrogenase (NAD+) activity"/>
    <property type="evidence" value="ECO:0007669"/>
    <property type="project" value="UniProtKB-EC"/>
</dbReference>
<dbReference type="OrthoDB" id="9802008at2"/>
<evidence type="ECO:0000313" key="13">
    <source>
        <dbReference type="Proteomes" id="UP000199695"/>
    </source>
</evidence>
<dbReference type="PANTHER" id="PTHR21363">
    <property type="entry name" value="PREPHENATE DEHYDROGENASE"/>
    <property type="match status" value="1"/>
</dbReference>
<feature type="domain" description="Prephenate/arogenate dehydrogenase" evidence="11">
    <location>
        <begin position="3"/>
        <end position="292"/>
    </location>
</feature>
<dbReference type="RefSeq" id="WP_089968487.1">
    <property type="nucleotide sequence ID" value="NZ_FOCQ01000008.1"/>
</dbReference>
<evidence type="ECO:0000256" key="1">
    <source>
        <dbReference type="ARBA" id="ARBA00005067"/>
    </source>
</evidence>
<dbReference type="NCBIfam" id="NF005107">
    <property type="entry name" value="PRK06545.1-5"/>
    <property type="match status" value="1"/>
</dbReference>
<proteinExistence type="inferred from homology"/>
<dbReference type="Proteomes" id="UP000199695">
    <property type="component" value="Unassembled WGS sequence"/>
</dbReference>